<dbReference type="Gene3D" id="3.40.50.10810">
    <property type="entry name" value="Tandem AAA-ATPase domain"/>
    <property type="match status" value="1"/>
</dbReference>
<dbReference type="GO" id="GO:0016787">
    <property type="term" value="F:hydrolase activity"/>
    <property type="evidence" value="ECO:0007669"/>
    <property type="project" value="UniProtKB-KW"/>
</dbReference>
<dbReference type="Gene3D" id="3.40.50.300">
    <property type="entry name" value="P-loop containing nucleotide triphosphate hydrolases"/>
    <property type="match status" value="1"/>
</dbReference>
<dbReference type="OrthoDB" id="9760715at2"/>
<feature type="domain" description="Helicase ATP-binding" evidence="2">
    <location>
        <begin position="537"/>
        <end position="696"/>
    </location>
</feature>
<keyword evidence="4" id="KW-0067">ATP-binding</keyword>
<dbReference type="InterPro" id="IPR000330">
    <property type="entry name" value="SNF2_N"/>
</dbReference>
<sequence>MKVSTSEPFKIIYSILDHEYLGYIFESFVVQLNSQGDFSYQIQNISSKNIEEFSSGLNETDFELVSLIDDIQQDTILKKFNTKRLSPVDFFLKIYDAQKGDKIIQEAITAYLENSKARILAKLAGKDLFIMGSDGNPLWKPVEWENEKATIRFHFMRNEDNTHYFPAIRHKGQKLDFQYKNAIILCEEPAWLVVDGHLYHFEGNVDGKKIKPFLAKKFIAIPRKVEETYYERFVAPLIASYDVVSRGFDIRNISTPPKPVLTITDVAVKSKTTPALLFAEVDGEETPAMEYEDGEVSFGMAFQYGNYTFPFDSFATASSVFMDKRGEDYTFYKVKRDSVTERHNFNQIKDWGLAIKSGQLVLPKSEAFGWLQSHAKTLTEHGFSIRQNNADAKRYFLGYSSLDVSIEEGRDWFDINARVQFGEYEIPFLQLRNYILSQKKEFTLPNGEIAVIPEWWFTKYSELFAFSEHHHESDEIRLRMHHLALVQELKEESLATAIISRKLERLRDFNQIDPTDAPKHFKGTLRPYQKAGYDWLQFLNQYRFGGCLADDMGLGKTVQTLALLQSQKEAGIKEPSLLIMPTSLLYNWALEAKRFTPKLKVMFHTGTYREKNTEQFEGFDLILTSYGIVRLDIDFLQSFRFNYVILDESQAIKNPGSIITKAVRKLNSAHRLILTGTPIENSTLDLWSQMSFVNPGLLGSQTFFRDEFQVPIEKKNDEEKSRRLYNLIKPFILRRHKSQVATDLPEKVESIQYCEMSEEQEKAYEEAKAYYRNLILQSIDSDGINKSQLVVLQGLTKLRQLANHPKMVDPEYADGSGKFEDVLHKMETAISENHKILIFSQYIKHLDLFRAYLDKGNIIYAYLDGSTKDRQAEVENFQNNENIKIFLISLKAGGLGLNLTAADYVFILDPWWNPAIEAQAVDRAHRIGQDRTVFTYKFITKNTVEEKILALQRTKKQLADDLISNEDGFIKSLSREDVLSLLE</sequence>
<dbReference type="InterPro" id="IPR049730">
    <property type="entry name" value="SNF2/RAD54-like_C"/>
</dbReference>
<organism evidence="4 5">
    <name type="scientific">Dyadobacter koreensis</name>
    <dbReference type="NCBI Taxonomy" id="408657"/>
    <lineage>
        <taxon>Bacteria</taxon>
        <taxon>Pseudomonadati</taxon>
        <taxon>Bacteroidota</taxon>
        <taxon>Cytophagia</taxon>
        <taxon>Cytophagales</taxon>
        <taxon>Spirosomataceae</taxon>
        <taxon>Dyadobacter</taxon>
    </lineage>
</organism>
<dbReference type="GO" id="GO:0005524">
    <property type="term" value="F:ATP binding"/>
    <property type="evidence" value="ECO:0007669"/>
    <property type="project" value="InterPro"/>
</dbReference>
<dbReference type="SMART" id="SM00487">
    <property type="entry name" value="DEXDc"/>
    <property type="match status" value="1"/>
</dbReference>
<protein>
    <submittedName>
        <fullName evidence="4">Helicase conserved C-terminal domain-containing protein</fullName>
    </submittedName>
</protein>
<dbReference type="InterPro" id="IPR027417">
    <property type="entry name" value="P-loop_NTPase"/>
</dbReference>
<dbReference type="Pfam" id="PF00176">
    <property type="entry name" value="SNF2-rel_dom"/>
    <property type="match status" value="1"/>
</dbReference>
<dbReference type="EMBL" id="FNXY01000002">
    <property type="protein sequence ID" value="SEI51797.1"/>
    <property type="molecule type" value="Genomic_DNA"/>
</dbReference>
<evidence type="ECO:0000313" key="4">
    <source>
        <dbReference type="EMBL" id="SEI51797.1"/>
    </source>
</evidence>
<evidence type="ECO:0000259" key="2">
    <source>
        <dbReference type="PROSITE" id="PS51192"/>
    </source>
</evidence>
<keyword evidence="1" id="KW-0378">Hydrolase</keyword>
<dbReference type="InterPro" id="IPR001650">
    <property type="entry name" value="Helicase_C-like"/>
</dbReference>
<dbReference type="InterPro" id="IPR038718">
    <property type="entry name" value="SNF2-like_sf"/>
</dbReference>
<accession>A0A1H6RH02</accession>
<keyword evidence="5" id="KW-1185">Reference proteome</keyword>
<dbReference type="RefSeq" id="WP_090333064.1">
    <property type="nucleotide sequence ID" value="NZ_FNXY01000002.1"/>
</dbReference>
<name>A0A1H6RH02_9BACT</name>
<dbReference type="AlphaFoldDB" id="A0A1H6RH02"/>
<dbReference type="CDD" id="cd18012">
    <property type="entry name" value="DEXQc_arch_SWI2_SNF2"/>
    <property type="match status" value="1"/>
</dbReference>
<feature type="domain" description="Helicase C-terminal" evidence="3">
    <location>
        <begin position="818"/>
        <end position="974"/>
    </location>
</feature>
<dbReference type="GO" id="GO:0004386">
    <property type="term" value="F:helicase activity"/>
    <property type="evidence" value="ECO:0007669"/>
    <property type="project" value="UniProtKB-KW"/>
</dbReference>
<gene>
    <name evidence="4" type="ORF">SAMN04487995_1090</name>
</gene>
<dbReference type="InterPro" id="IPR014001">
    <property type="entry name" value="Helicase_ATP-bd"/>
</dbReference>
<dbReference type="STRING" id="408657.SAMN04487995_1090"/>
<evidence type="ECO:0000259" key="3">
    <source>
        <dbReference type="PROSITE" id="PS51194"/>
    </source>
</evidence>
<proteinExistence type="predicted"/>
<dbReference type="PROSITE" id="PS51192">
    <property type="entry name" value="HELICASE_ATP_BIND_1"/>
    <property type="match status" value="1"/>
</dbReference>
<reference evidence="4 5" key="1">
    <citation type="submission" date="2016-10" db="EMBL/GenBank/DDBJ databases">
        <authorList>
            <person name="de Groot N.N."/>
        </authorList>
    </citation>
    <scope>NUCLEOTIDE SEQUENCE [LARGE SCALE GENOMIC DNA]</scope>
    <source>
        <strain evidence="4 5">DSM 19938</strain>
    </source>
</reference>
<keyword evidence="4" id="KW-0347">Helicase</keyword>
<dbReference type="Pfam" id="PF00271">
    <property type="entry name" value="Helicase_C"/>
    <property type="match status" value="1"/>
</dbReference>
<keyword evidence="4" id="KW-0547">Nucleotide-binding</keyword>
<dbReference type="SUPFAM" id="SSF52540">
    <property type="entry name" value="P-loop containing nucleoside triphosphate hydrolases"/>
    <property type="match status" value="2"/>
</dbReference>
<dbReference type="CDD" id="cd18793">
    <property type="entry name" value="SF2_C_SNF"/>
    <property type="match status" value="1"/>
</dbReference>
<dbReference type="SMART" id="SM00490">
    <property type="entry name" value="HELICc"/>
    <property type="match status" value="1"/>
</dbReference>
<dbReference type="PROSITE" id="PS51194">
    <property type="entry name" value="HELICASE_CTER"/>
    <property type="match status" value="1"/>
</dbReference>
<dbReference type="PANTHER" id="PTHR10799">
    <property type="entry name" value="SNF2/RAD54 HELICASE FAMILY"/>
    <property type="match status" value="1"/>
</dbReference>
<evidence type="ECO:0000256" key="1">
    <source>
        <dbReference type="ARBA" id="ARBA00022801"/>
    </source>
</evidence>
<dbReference type="Proteomes" id="UP000199532">
    <property type="component" value="Unassembled WGS sequence"/>
</dbReference>
<evidence type="ECO:0000313" key="5">
    <source>
        <dbReference type="Proteomes" id="UP000199532"/>
    </source>
</evidence>